<evidence type="ECO:0000256" key="1">
    <source>
        <dbReference type="SAM" id="Phobius"/>
    </source>
</evidence>
<name>A0A0C1MN80_9GAMM</name>
<sequence length="129" mass="14344">MIYHLSGWISVLISIFAIYPSYQPGAGSVIGFYLCLFALLVSAFASHLGHSLYYRAAFVLSIINVLFVNDGTNLSLLTSENDWVYIGSMYGIYIVVSSICGFLVSREDLLGNSISRKQTKREQKPAAYR</sequence>
<evidence type="ECO:0000313" key="2">
    <source>
        <dbReference type="EMBL" id="KID55963.1"/>
    </source>
</evidence>
<feature type="transmembrane region" description="Helical" evidence="1">
    <location>
        <begin position="28"/>
        <end position="45"/>
    </location>
</feature>
<gene>
    <name evidence="2" type="ORF">JF50_16685</name>
</gene>
<keyword evidence="1" id="KW-0812">Transmembrane</keyword>
<evidence type="ECO:0000313" key="3">
    <source>
        <dbReference type="Proteomes" id="UP000031327"/>
    </source>
</evidence>
<reference evidence="2 3" key="1">
    <citation type="submission" date="2014-12" db="EMBL/GenBank/DDBJ databases">
        <title>Draft Genome Sequence of Pseudoalteromonas luteoviolacea HI1.</title>
        <authorList>
            <person name="Asahina A.Y."/>
            <person name="Hadfield M.G."/>
        </authorList>
    </citation>
    <scope>NUCLEOTIDE SEQUENCE [LARGE SCALE GENOMIC DNA]</scope>
    <source>
        <strain evidence="2 3">HI1</strain>
    </source>
</reference>
<dbReference type="RefSeq" id="WP_039610535.1">
    <property type="nucleotide sequence ID" value="NZ_JWIC01000007.1"/>
</dbReference>
<feature type="transmembrane region" description="Helical" evidence="1">
    <location>
        <begin position="83"/>
        <end position="104"/>
    </location>
</feature>
<dbReference type="OrthoDB" id="6293223at2"/>
<feature type="transmembrane region" description="Helical" evidence="1">
    <location>
        <begin position="52"/>
        <end position="68"/>
    </location>
</feature>
<organism evidence="2 3">
    <name type="scientific">Pseudoalteromonas luteoviolacea</name>
    <dbReference type="NCBI Taxonomy" id="43657"/>
    <lineage>
        <taxon>Bacteria</taxon>
        <taxon>Pseudomonadati</taxon>
        <taxon>Pseudomonadota</taxon>
        <taxon>Gammaproteobacteria</taxon>
        <taxon>Alteromonadales</taxon>
        <taxon>Pseudoalteromonadaceae</taxon>
        <taxon>Pseudoalteromonas</taxon>
    </lineage>
</organism>
<proteinExistence type="predicted"/>
<accession>A0A0C1MN80</accession>
<keyword evidence="1" id="KW-1133">Transmembrane helix</keyword>
<protein>
    <submittedName>
        <fullName evidence="2">Uncharacterized protein</fullName>
    </submittedName>
</protein>
<comment type="caution">
    <text evidence="2">The sequence shown here is derived from an EMBL/GenBank/DDBJ whole genome shotgun (WGS) entry which is preliminary data.</text>
</comment>
<dbReference type="EMBL" id="JWIC01000007">
    <property type="protein sequence ID" value="KID55963.1"/>
    <property type="molecule type" value="Genomic_DNA"/>
</dbReference>
<keyword evidence="1" id="KW-0472">Membrane</keyword>
<dbReference type="AlphaFoldDB" id="A0A0C1MN80"/>
<dbReference type="Proteomes" id="UP000031327">
    <property type="component" value="Unassembled WGS sequence"/>
</dbReference>
<feature type="transmembrane region" description="Helical" evidence="1">
    <location>
        <begin position="5"/>
        <end position="22"/>
    </location>
</feature>